<dbReference type="EMBL" id="AYEU01000002">
    <property type="protein sequence ID" value="ESK52836.1"/>
    <property type="molecule type" value="Genomic_DNA"/>
</dbReference>
<dbReference type="OrthoDB" id="6706661at2"/>
<sequence length="189" mass="21347">MQALKYFACGLGLALLTSHSFASNSGAEYNIANGLAPEVTWQSISPLKAFRGDFRILSTKSYSQDEQAKFSPIDYAVSWGMFADPYFAKQISVRQYDRFLNWKMKTLPVSAEQAMQMVSNMHIIPANPDIAKQIKQVQRGDLVRLQGELVEVKDRNLVWRSSLTNTDVGDGACELFRVHSIQWIEHKAL</sequence>
<accession>V2UW67</accession>
<dbReference type="STRING" id="396323.VH98_00690"/>
<proteinExistence type="predicted"/>
<dbReference type="Proteomes" id="UP000018418">
    <property type="component" value="Unassembled WGS sequence"/>
</dbReference>
<evidence type="ECO:0000313" key="2">
    <source>
        <dbReference type="EMBL" id="ESK52836.1"/>
    </source>
</evidence>
<protein>
    <submittedName>
        <fullName evidence="2">Uncharacterized protein</fullName>
    </submittedName>
</protein>
<dbReference type="AlphaFoldDB" id="V2UW67"/>
<gene>
    <name evidence="2" type="ORF">P255_00228</name>
</gene>
<comment type="caution">
    <text evidence="2">The sequence shown here is derived from an EMBL/GenBank/DDBJ whole genome shotgun (WGS) entry which is preliminary data.</text>
</comment>
<dbReference type="PATRIC" id="fig|1341683.3.peg.224"/>
<dbReference type="HOGENOM" id="CLU_107971_1_0_6"/>
<dbReference type="RefSeq" id="WP_004899187.1">
    <property type="nucleotide sequence ID" value="NZ_BBTI01000003.1"/>
</dbReference>
<name>V2UW67_9GAMM</name>
<reference evidence="2 3" key="1">
    <citation type="submission" date="2013-10" db="EMBL/GenBank/DDBJ databases">
        <title>The Genome Sequence of Acinetobacter brisouii CIP 110357.</title>
        <authorList>
            <consortium name="The Broad Institute Genomics Platform"/>
            <consortium name="The Broad Institute Genome Sequencing Center for Infectious Disease"/>
            <person name="Cerqueira G."/>
            <person name="Feldgarden M."/>
            <person name="Courvalin P."/>
            <person name="Grillot-Courvalin C."/>
            <person name="Clermont D."/>
            <person name="Rocha E."/>
            <person name="Yoon E.-J."/>
            <person name="Nemec A."/>
            <person name="Young S.K."/>
            <person name="Zeng Q."/>
            <person name="Gargeya S."/>
            <person name="Fitzgerald M."/>
            <person name="Abouelleil A."/>
            <person name="Alvarado L."/>
            <person name="Berlin A.M."/>
            <person name="Chapman S.B."/>
            <person name="Gainer-Dewar J."/>
            <person name="Goldberg J."/>
            <person name="Gnerre S."/>
            <person name="Griggs A."/>
            <person name="Gujja S."/>
            <person name="Hansen M."/>
            <person name="Howarth C."/>
            <person name="Imamovic A."/>
            <person name="Ireland A."/>
            <person name="Larimer J."/>
            <person name="McCowan C."/>
            <person name="Murphy C."/>
            <person name="Pearson M."/>
            <person name="Poon T.W."/>
            <person name="Priest M."/>
            <person name="Roberts A."/>
            <person name="Saif S."/>
            <person name="Shea T."/>
            <person name="Sykes S."/>
            <person name="Wortman J."/>
            <person name="Nusbaum C."/>
            <person name="Birren B."/>
        </authorList>
    </citation>
    <scope>NUCLEOTIDE SEQUENCE [LARGE SCALE GENOMIC DNA]</scope>
    <source>
        <strain evidence="2 3">CIP 110357</strain>
    </source>
</reference>
<feature type="signal peptide" evidence="1">
    <location>
        <begin position="1"/>
        <end position="22"/>
    </location>
</feature>
<feature type="chain" id="PRO_5004709987" evidence="1">
    <location>
        <begin position="23"/>
        <end position="189"/>
    </location>
</feature>
<keyword evidence="1" id="KW-0732">Signal</keyword>
<keyword evidence="3" id="KW-1185">Reference proteome</keyword>
<organism evidence="2 3">
    <name type="scientific">Acinetobacter brisouii CIP 110357</name>
    <dbReference type="NCBI Taxonomy" id="1341683"/>
    <lineage>
        <taxon>Bacteria</taxon>
        <taxon>Pseudomonadati</taxon>
        <taxon>Pseudomonadota</taxon>
        <taxon>Gammaproteobacteria</taxon>
        <taxon>Moraxellales</taxon>
        <taxon>Moraxellaceae</taxon>
        <taxon>Acinetobacter</taxon>
    </lineage>
</organism>
<evidence type="ECO:0000313" key="3">
    <source>
        <dbReference type="Proteomes" id="UP000018418"/>
    </source>
</evidence>
<evidence type="ECO:0000256" key="1">
    <source>
        <dbReference type="SAM" id="SignalP"/>
    </source>
</evidence>